<evidence type="ECO:0000313" key="3">
    <source>
        <dbReference type="Proteomes" id="UP000186373"/>
    </source>
</evidence>
<name>A0A1N7I0L5_9FLAO</name>
<proteinExistence type="predicted"/>
<protein>
    <recommendedName>
        <fullName evidence="4">Beta-lactamase-inhibitor-like, PepSY-like</fullName>
    </recommendedName>
</protein>
<dbReference type="OrthoDB" id="1246359at2"/>
<organism evidence="2 3">
    <name type="scientific">Chryseobacterium shigense</name>
    <dbReference type="NCBI Taxonomy" id="297244"/>
    <lineage>
        <taxon>Bacteria</taxon>
        <taxon>Pseudomonadati</taxon>
        <taxon>Bacteroidota</taxon>
        <taxon>Flavobacteriia</taxon>
        <taxon>Flavobacteriales</taxon>
        <taxon>Weeksellaceae</taxon>
        <taxon>Chryseobacterium group</taxon>
        <taxon>Chryseobacterium</taxon>
    </lineage>
</organism>
<keyword evidence="1" id="KW-0732">Signal</keyword>
<keyword evidence="3" id="KW-1185">Reference proteome</keyword>
<evidence type="ECO:0008006" key="4">
    <source>
        <dbReference type="Google" id="ProtNLM"/>
    </source>
</evidence>
<sequence length="180" mass="20119">MQMKSFTLIITVLFQLLSLTAFSQKTAGLNSLLDKNSEFIFPQTPDKMSSALKTKTVFYEDANDEKYAKWITQSGLELYSSLGNKNIINEMSFDIADNKSVIVEGLPFGLAMNKTTLQESKAKFSKYGADTEKLGDGTEFPGGSKLSFKKGKHYTYLFFDNKNLLKSLYLTTQLIDPAAN</sequence>
<feature type="chain" id="PRO_5012387950" description="Beta-lactamase-inhibitor-like, PepSY-like" evidence="1">
    <location>
        <begin position="24"/>
        <end position="180"/>
    </location>
</feature>
<gene>
    <name evidence="2" type="ORF">SAMN05421639_101974</name>
</gene>
<evidence type="ECO:0000313" key="2">
    <source>
        <dbReference type="EMBL" id="SIS30616.1"/>
    </source>
</evidence>
<accession>A0A1N7I0L5</accession>
<evidence type="ECO:0000256" key="1">
    <source>
        <dbReference type="SAM" id="SignalP"/>
    </source>
</evidence>
<dbReference type="RefSeq" id="WP_076505113.1">
    <property type="nucleotide sequence ID" value="NZ_MUGP01000001.1"/>
</dbReference>
<dbReference type="EMBL" id="FTNY01000001">
    <property type="protein sequence ID" value="SIS30616.1"/>
    <property type="molecule type" value="Genomic_DNA"/>
</dbReference>
<dbReference type="AlphaFoldDB" id="A0A1N7I0L5"/>
<feature type="signal peptide" evidence="1">
    <location>
        <begin position="1"/>
        <end position="23"/>
    </location>
</feature>
<reference evidence="3" key="1">
    <citation type="submission" date="2017-01" db="EMBL/GenBank/DDBJ databases">
        <authorList>
            <person name="Varghese N."/>
            <person name="Submissions S."/>
        </authorList>
    </citation>
    <scope>NUCLEOTIDE SEQUENCE [LARGE SCALE GENOMIC DNA]</scope>
    <source>
        <strain evidence="3">DSM 17126</strain>
    </source>
</reference>
<dbReference type="Proteomes" id="UP000186373">
    <property type="component" value="Unassembled WGS sequence"/>
</dbReference>